<evidence type="ECO:0000313" key="3">
    <source>
        <dbReference type="Proteomes" id="UP001259832"/>
    </source>
</evidence>
<dbReference type="EMBL" id="JASMQC010000011">
    <property type="protein sequence ID" value="KAK1941788.1"/>
    <property type="molecule type" value="Genomic_DNA"/>
</dbReference>
<dbReference type="AlphaFoldDB" id="A0AAD9GP59"/>
<evidence type="ECO:0000313" key="2">
    <source>
        <dbReference type="EMBL" id="KAK1941788.1"/>
    </source>
</evidence>
<name>A0AAD9GP59_9STRA</name>
<organism evidence="2 3">
    <name type="scientific">Phytophthora citrophthora</name>
    <dbReference type="NCBI Taxonomy" id="4793"/>
    <lineage>
        <taxon>Eukaryota</taxon>
        <taxon>Sar</taxon>
        <taxon>Stramenopiles</taxon>
        <taxon>Oomycota</taxon>
        <taxon>Peronosporomycetes</taxon>
        <taxon>Peronosporales</taxon>
        <taxon>Peronosporaceae</taxon>
        <taxon>Phytophthora</taxon>
    </lineage>
</organism>
<sequence>MPAVDKGWADKWLKQYRKSQIGPQDLPLVGELKEFIERELPVKVAIHKRIRDNWITKMKVPSPELMEKIFRVSNSEPCVEFLNQVGYRVVYPVKPGDTHTSFISFWDALIRNVLDFVGIGKSNRPSKWSASTGSPDYLFTVDSVCVLRGEVAVPGASIKRLRHRFKVAWIYGDAPYLFGYAAVGYEVRLYAITRDATDRIELGVYDLKHLEERFRLLLAFLNIARLLRSIASLCPASFRDEYQTIIRDEGIKIFLERSRVVKCFPKELFYRAKCHAEAVYKVLEEHDIPNVDRLDHANQNSKRLIFTPRGQETKPTNLVDLFHALSNVLQALVRLHTASWIHRDIRWPNVMKNRENSWFLIDFMDAAQSPRLSKRSAPESNGARP</sequence>
<proteinExistence type="predicted"/>
<dbReference type="InterPro" id="IPR040976">
    <property type="entry name" value="Pkinase_fungal"/>
</dbReference>
<evidence type="ECO:0000259" key="1">
    <source>
        <dbReference type="Pfam" id="PF17667"/>
    </source>
</evidence>
<protein>
    <recommendedName>
        <fullName evidence="1">Fungal-type protein kinase domain-containing protein</fullName>
    </recommendedName>
</protein>
<comment type="caution">
    <text evidence="2">The sequence shown here is derived from an EMBL/GenBank/DDBJ whole genome shotgun (WGS) entry which is preliminary data.</text>
</comment>
<reference evidence="2" key="1">
    <citation type="submission" date="2023-08" db="EMBL/GenBank/DDBJ databases">
        <title>Reference Genome Resource for the Citrus Pathogen Phytophthora citrophthora.</title>
        <authorList>
            <person name="Moller H."/>
            <person name="Coetzee B."/>
            <person name="Rose L.J."/>
            <person name="Van Niekerk J.M."/>
        </authorList>
    </citation>
    <scope>NUCLEOTIDE SEQUENCE</scope>
    <source>
        <strain evidence="2">STE-U-9442</strain>
    </source>
</reference>
<gene>
    <name evidence="2" type="ORF">P3T76_006852</name>
</gene>
<accession>A0AAD9GP59</accession>
<dbReference type="SUPFAM" id="SSF56112">
    <property type="entry name" value="Protein kinase-like (PK-like)"/>
    <property type="match status" value="1"/>
</dbReference>
<keyword evidence="3" id="KW-1185">Reference proteome</keyword>
<feature type="domain" description="Fungal-type protein kinase" evidence="1">
    <location>
        <begin position="287"/>
        <end position="383"/>
    </location>
</feature>
<dbReference type="Pfam" id="PF17667">
    <property type="entry name" value="Pkinase_fungal"/>
    <property type="match status" value="1"/>
</dbReference>
<dbReference type="Proteomes" id="UP001259832">
    <property type="component" value="Unassembled WGS sequence"/>
</dbReference>
<dbReference type="Gene3D" id="1.10.510.10">
    <property type="entry name" value="Transferase(Phosphotransferase) domain 1"/>
    <property type="match status" value="1"/>
</dbReference>
<dbReference type="InterPro" id="IPR011009">
    <property type="entry name" value="Kinase-like_dom_sf"/>
</dbReference>